<comment type="caution">
    <text evidence="3">The sequence shown here is derived from an EMBL/GenBank/DDBJ whole genome shotgun (WGS) entry which is preliminary data.</text>
</comment>
<keyword evidence="2" id="KW-0472">Membrane</keyword>
<evidence type="ECO:0000256" key="1">
    <source>
        <dbReference type="ARBA" id="ARBA00022801"/>
    </source>
</evidence>
<dbReference type="InterPro" id="IPR023365">
    <property type="entry name" value="Sortase_dom-sf"/>
</dbReference>
<name>A0A0G1CH40_9BACT</name>
<keyword evidence="1" id="KW-0378">Hydrolase</keyword>
<dbReference type="SUPFAM" id="SSF63817">
    <property type="entry name" value="Sortase"/>
    <property type="match status" value="1"/>
</dbReference>
<keyword evidence="2" id="KW-0812">Transmembrane</keyword>
<feature type="transmembrane region" description="Helical" evidence="2">
    <location>
        <begin position="6"/>
        <end position="24"/>
    </location>
</feature>
<dbReference type="GO" id="GO:0016787">
    <property type="term" value="F:hydrolase activity"/>
    <property type="evidence" value="ECO:0007669"/>
    <property type="project" value="UniProtKB-KW"/>
</dbReference>
<dbReference type="InterPro" id="IPR005754">
    <property type="entry name" value="Sortase"/>
</dbReference>
<organism evidence="3 4">
    <name type="scientific">Candidatus Gottesmanbacteria bacterium GW2011_GWB1_43_11</name>
    <dbReference type="NCBI Taxonomy" id="1618446"/>
    <lineage>
        <taxon>Bacteria</taxon>
        <taxon>Candidatus Gottesmaniibacteriota</taxon>
    </lineage>
</organism>
<dbReference type="InterPro" id="IPR042001">
    <property type="entry name" value="Sortase_F"/>
</dbReference>
<keyword evidence="2" id="KW-1133">Transmembrane helix</keyword>
<dbReference type="Proteomes" id="UP000034050">
    <property type="component" value="Unassembled WGS sequence"/>
</dbReference>
<dbReference type="Gene3D" id="2.40.260.10">
    <property type="entry name" value="Sortase"/>
    <property type="match status" value="1"/>
</dbReference>
<reference evidence="3 4" key="1">
    <citation type="journal article" date="2015" name="Nature">
        <title>rRNA introns, odd ribosomes, and small enigmatic genomes across a large radiation of phyla.</title>
        <authorList>
            <person name="Brown C.T."/>
            <person name="Hug L.A."/>
            <person name="Thomas B.C."/>
            <person name="Sharon I."/>
            <person name="Castelle C.J."/>
            <person name="Singh A."/>
            <person name="Wilkins M.J."/>
            <person name="Williams K.H."/>
            <person name="Banfield J.F."/>
        </authorList>
    </citation>
    <scope>NUCLEOTIDE SEQUENCE [LARGE SCALE GENOMIC DNA]</scope>
</reference>
<dbReference type="CDD" id="cd05829">
    <property type="entry name" value="Sortase_F"/>
    <property type="match status" value="1"/>
</dbReference>
<protein>
    <submittedName>
        <fullName evidence="3">Peptidase C60 sortase A and B</fullName>
    </submittedName>
</protein>
<gene>
    <name evidence="3" type="ORF">UV61_C0024G0003</name>
</gene>
<evidence type="ECO:0000256" key="2">
    <source>
        <dbReference type="SAM" id="Phobius"/>
    </source>
</evidence>
<accession>A0A0G1CH40</accession>
<dbReference type="Pfam" id="PF04203">
    <property type="entry name" value="Sortase"/>
    <property type="match status" value="1"/>
</dbReference>
<proteinExistence type="predicted"/>
<dbReference type="EMBL" id="LCFD01000024">
    <property type="protein sequence ID" value="KKS84789.1"/>
    <property type="molecule type" value="Genomic_DNA"/>
</dbReference>
<dbReference type="AlphaFoldDB" id="A0A0G1CH40"/>
<sequence>MKIRSLLIFGVSFGLTFLAAYLLINYRSYLAAKILTPLTSVASKTPPETSSKPPVDLAEIHLRLKIAKLNLDTQVEPVGLTQTNNLDTPQDAANLGWYKFGPVPGGAGNALINGDYDTATGNSGIFADLDKLQTGDEIEVTTDTGKLKFVVTQISSLPFDQFPSDQLLQTKSGKNLILVTTSGVWDTQTQTRGERIVVEAVLKSETTT</sequence>
<evidence type="ECO:0000313" key="4">
    <source>
        <dbReference type="Proteomes" id="UP000034050"/>
    </source>
</evidence>
<evidence type="ECO:0000313" key="3">
    <source>
        <dbReference type="EMBL" id="KKS84789.1"/>
    </source>
</evidence>
<dbReference type="STRING" id="1618446.UV61_C0024G0003"/>